<protein>
    <submittedName>
        <fullName evidence="2">Uncharacterized protein</fullName>
    </submittedName>
</protein>
<dbReference type="AlphaFoldDB" id="W2RT32"/>
<dbReference type="eggNOG" id="ENOG502SPEQ">
    <property type="taxonomic scope" value="Eukaryota"/>
</dbReference>
<dbReference type="STRING" id="1220924.W2RT32"/>
<dbReference type="OrthoDB" id="5428259at2759"/>
<name>W2RT32_CYPE1</name>
<organism evidence="2 3">
    <name type="scientific">Cyphellophora europaea (strain CBS 101466)</name>
    <name type="common">Phialophora europaea</name>
    <dbReference type="NCBI Taxonomy" id="1220924"/>
    <lineage>
        <taxon>Eukaryota</taxon>
        <taxon>Fungi</taxon>
        <taxon>Dikarya</taxon>
        <taxon>Ascomycota</taxon>
        <taxon>Pezizomycotina</taxon>
        <taxon>Eurotiomycetes</taxon>
        <taxon>Chaetothyriomycetidae</taxon>
        <taxon>Chaetothyriales</taxon>
        <taxon>Cyphellophoraceae</taxon>
        <taxon>Cyphellophora</taxon>
    </lineage>
</organism>
<feature type="compositionally biased region" description="Polar residues" evidence="1">
    <location>
        <begin position="511"/>
        <end position="522"/>
    </location>
</feature>
<keyword evidence="3" id="KW-1185">Reference proteome</keyword>
<feature type="compositionally biased region" description="Basic and acidic residues" evidence="1">
    <location>
        <begin position="484"/>
        <end position="493"/>
    </location>
</feature>
<reference evidence="2 3" key="1">
    <citation type="submission" date="2013-03" db="EMBL/GenBank/DDBJ databases">
        <title>The Genome Sequence of Phialophora europaea CBS 101466.</title>
        <authorList>
            <consortium name="The Broad Institute Genomics Platform"/>
            <person name="Cuomo C."/>
            <person name="de Hoog S."/>
            <person name="Gorbushina A."/>
            <person name="Walker B."/>
            <person name="Young S.K."/>
            <person name="Zeng Q."/>
            <person name="Gargeya S."/>
            <person name="Fitzgerald M."/>
            <person name="Haas B."/>
            <person name="Abouelleil A."/>
            <person name="Allen A.W."/>
            <person name="Alvarado L."/>
            <person name="Arachchi H.M."/>
            <person name="Berlin A.M."/>
            <person name="Chapman S.B."/>
            <person name="Gainer-Dewar J."/>
            <person name="Goldberg J."/>
            <person name="Griggs A."/>
            <person name="Gujja S."/>
            <person name="Hansen M."/>
            <person name="Howarth C."/>
            <person name="Imamovic A."/>
            <person name="Ireland A."/>
            <person name="Larimer J."/>
            <person name="McCowan C."/>
            <person name="Murphy C."/>
            <person name="Pearson M."/>
            <person name="Poon T.W."/>
            <person name="Priest M."/>
            <person name="Roberts A."/>
            <person name="Saif S."/>
            <person name="Shea T."/>
            <person name="Sisk P."/>
            <person name="Sykes S."/>
            <person name="Wortman J."/>
            <person name="Nusbaum C."/>
            <person name="Birren B."/>
        </authorList>
    </citation>
    <scope>NUCLEOTIDE SEQUENCE [LARGE SCALE GENOMIC DNA]</scope>
    <source>
        <strain evidence="2 3">CBS 101466</strain>
    </source>
</reference>
<accession>W2RT32</accession>
<dbReference type="VEuPathDB" id="FungiDB:HMPREF1541_06924"/>
<evidence type="ECO:0000313" key="2">
    <source>
        <dbReference type="EMBL" id="ETN38883.1"/>
    </source>
</evidence>
<feature type="region of interest" description="Disordered" evidence="1">
    <location>
        <begin position="481"/>
        <end position="522"/>
    </location>
</feature>
<dbReference type="Proteomes" id="UP000030752">
    <property type="component" value="Unassembled WGS sequence"/>
</dbReference>
<dbReference type="EMBL" id="KB822722">
    <property type="protein sequence ID" value="ETN38883.1"/>
    <property type="molecule type" value="Genomic_DNA"/>
</dbReference>
<gene>
    <name evidence="2" type="ORF">HMPREF1541_06924</name>
</gene>
<dbReference type="GeneID" id="19974263"/>
<sequence length="522" mass="57824">MTSMLNCSICPQRPSFTDVSHLLTHVSSKAHLAQLHKLQVKSHQELQAAYDLSAYNQWYQEHGLAQLLSERMQQKELKQASKRNGAGKKRAIKQERGSADPPVQRRTTGRGRGRGRANKTSGDADVDNGNGYSNVQTGVYPLTPLRQTSSMQSSPPFNDTYPTEIDPALIATPANASNKLKGKIWPGMDLFDAATPDEARRRNQRKDASVVKRMERLSRMVIPNEVTFSAEWSFRKSRHIDDLDDASSLIEGESPLMFKPKPKPRLKKKPVHRAFTNATRTSKRKASPTPKRRRWAAAATPKPALADAPMPVHATRYPGLYSPSEDEDDFKIAVGSIPPKKRRAKFAIFEGSPAIALDSTQLVSLTQSYNAPAPRLTYQKAPWLQPQNQNPLFMDAHYNPHRASSTQDPLQDIGLGKENYPPAQDHGRQSDNPLQWQATPFDGQPDAHVFDSPFGPFAGVFGMASLPDPCGYTRNPLAEASAHFGKDQDDDAVKQNFGSVGDRGHSVGPQHRQQSMRAGSRA</sequence>
<feature type="region of interest" description="Disordered" evidence="1">
    <location>
        <begin position="415"/>
        <end position="441"/>
    </location>
</feature>
<dbReference type="HOGENOM" id="CLU_490037_0_0_1"/>
<dbReference type="InParanoid" id="W2RT32"/>
<evidence type="ECO:0000256" key="1">
    <source>
        <dbReference type="SAM" id="MobiDB-lite"/>
    </source>
</evidence>
<feature type="region of interest" description="Disordered" evidence="1">
    <location>
        <begin position="75"/>
        <end position="138"/>
    </location>
</feature>
<dbReference type="RefSeq" id="XP_008719472.1">
    <property type="nucleotide sequence ID" value="XM_008721250.1"/>
</dbReference>
<evidence type="ECO:0000313" key="3">
    <source>
        <dbReference type="Proteomes" id="UP000030752"/>
    </source>
</evidence>
<feature type="compositionally biased region" description="Basic residues" evidence="1">
    <location>
        <begin position="107"/>
        <end position="117"/>
    </location>
</feature>
<proteinExistence type="predicted"/>